<comment type="cofactor">
    <cofactor evidence="11">
        <name>Zn(2+)</name>
        <dbReference type="ChEBI" id="CHEBI:29105"/>
    </cofactor>
</comment>
<name>A0AAE0W157_9BIVA</name>
<dbReference type="GO" id="GO:0005886">
    <property type="term" value="C:plasma membrane"/>
    <property type="evidence" value="ECO:0007669"/>
    <property type="project" value="TreeGrafter"/>
</dbReference>
<comment type="caution">
    <text evidence="14">The sequence shown here is derived from an EMBL/GenBank/DDBJ whole genome shotgun (WGS) entry which is preliminary data.</text>
</comment>
<evidence type="ECO:0000313" key="15">
    <source>
        <dbReference type="Proteomes" id="UP001195483"/>
    </source>
</evidence>
<dbReference type="FunFam" id="3.10.200.10:FF:000003">
    <property type="entry name" value="Carbonic anhydrase 12"/>
    <property type="match status" value="2"/>
</dbReference>
<protein>
    <recommendedName>
        <fullName evidence="4 11">Carbonic anhydrase</fullName>
        <ecNumber evidence="4 11">4.2.1.1</ecNumber>
    </recommendedName>
</protein>
<evidence type="ECO:0000256" key="4">
    <source>
        <dbReference type="ARBA" id="ARBA00012925"/>
    </source>
</evidence>
<feature type="domain" description="Alpha-carbonic anhydrase" evidence="13">
    <location>
        <begin position="28"/>
        <end position="293"/>
    </location>
</feature>
<gene>
    <name evidence="14" type="ORF">CHS0354_005794</name>
</gene>
<keyword evidence="6 11" id="KW-0479">Metal-binding</keyword>
<reference evidence="14" key="2">
    <citation type="journal article" date="2021" name="Genome Biol. Evol.">
        <title>Developing a high-quality reference genome for a parasitic bivalve with doubly uniparental inheritance (Bivalvia: Unionida).</title>
        <authorList>
            <person name="Smith C.H."/>
        </authorList>
    </citation>
    <scope>NUCLEOTIDE SEQUENCE</scope>
    <source>
        <strain evidence="14">CHS0354</strain>
        <tissue evidence="14">Mantle</tissue>
    </source>
</reference>
<feature type="chain" id="PRO_5041767422" description="Carbonic anhydrase" evidence="11">
    <location>
        <begin position="26"/>
        <end position="590"/>
    </location>
</feature>
<dbReference type="GO" id="GO:0004089">
    <property type="term" value="F:carbonate dehydratase activity"/>
    <property type="evidence" value="ECO:0007669"/>
    <property type="project" value="UniProtKB-UniRule"/>
</dbReference>
<evidence type="ECO:0000256" key="5">
    <source>
        <dbReference type="ARBA" id="ARBA00022525"/>
    </source>
</evidence>
<evidence type="ECO:0000256" key="10">
    <source>
        <dbReference type="ARBA" id="ARBA00048348"/>
    </source>
</evidence>
<evidence type="ECO:0000256" key="2">
    <source>
        <dbReference type="ARBA" id="ARBA00004613"/>
    </source>
</evidence>
<keyword evidence="11" id="KW-0732">Signal</keyword>
<reference evidence="14" key="1">
    <citation type="journal article" date="2021" name="Genome Biol. Evol.">
        <title>A High-Quality Reference Genome for a Parasitic Bivalve with Doubly Uniparental Inheritance (Bivalvia: Unionida).</title>
        <authorList>
            <person name="Smith C.H."/>
        </authorList>
    </citation>
    <scope>NUCLEOTIDE SEQUENCE</scope>
    <source>
        <strain evidence="14">CHS0354</strain>
    </source>
</reference>
<evidence type="ECO:0000256" key="6">
    <source>
        <dbReference type="ARBA" id="ARBA00022723"/>
    </source>
</evidence>
<dbReference type="CDD" id="cd00326">
    <property type="entry name" value="alpha_CA"/>
    <property type="match status" value="1"/>
</dbReference>
<dbReference type="EC" id="4.2.1.1" evidence="4 11"/>
<evidence type="ECO:0000256" key="1">
    <source>
        <dbReference type="ARBA" id="ARBA00002904"/>
    </source>
</evidence>
<reference evidence="14" key="3">
    <citation type="submission" date="2023-05" db="EMBL/GenBank/DDBJ databases">
        <authorList>
            <person name="Smith C.H."/>
        </authorList>
    </citation>
    <scope>NUCLEOTIDE SEQUENCE</scope>
    <source>
        <strain evidence="14">CHS0354</strain>
        <tissue evidence="14">Mantle</tissue>
    </source>
</reference>
<evidence type="ECO:0000256" key="11">
    <source>
        <dbReference type="RuleBase" id="RU367011"/>
    </source>
</evidence>
<comment type="catalytic activity">
    <reaction evidence="10 11">
        <text>hydrogencarbonate + H(+) = CO2 + H2O</text>
        <dbReference type="Rhea" id="RHEA:10748"/>
        <dbReference type="ChEBI" id="CHEBI:15377"/>
        <dbReference type="ChEBI" id="CHEBI:15378"/>
        <dbReference type="ChEBI" id="CHEBI:16526"/>
        <dbReference type="ChEBI" id="CHEBI:17544"/>
        <dbReference type="EC" id="4.2.1.1"/>
    </reaction>
</comment>
<organism evidence="14 15">
    <name type="scientific">Potamilus streckersoni</name>
    <dbReference type="NCBI Taxonomy" id="2493646"/>
    <lineage>
        <taxon>Eukaryota</taxon>
        <taxon>Metazoa</taxon>
        <taxon>Spiralia</taxon>
        <taxon>Lophotrochozoa</taxon>
        <taxon>Mollusca</taxon>
        <taxon>Bivalvia</taxon>
        <taxon>Autobranchia</taxon>
        <taxon>Heteroconchia</taxon>
        <taxon>Palaeoheterodonta</taxon>
        <taxon>Unionida</taxon>
        <taxon>Unionoidea</taxon>
        <taxon>Unionidae</taxon>
        <taxon>Ambleminae</taxon>
        <taxon>Lampsilini</taxon>
        <taxon>Potamilus</taxon>
    </lineage>
</organism>
<dbReference type="SMART" id="SM01057">
    <property type="entry name" value="Carb_anhydrase"/>
    <property type="match status" value="2"/>
</dbReference>
<dbReference type="Gene3D" id="3.10.200.10">
    <property type="entry name" value="Alpha carbonic anhydrase"/>
    <property type="match status" value="2"/>
</dbReference>
<dbReference type="EMBL" id="JAEAOA010000407">
    <property type="protein sequence ID" value="KAK3598213.1"/>
    <property type="molecule type" value="Genomic_DNA"/>
</dbReference>
<evidence type="ECO:0000313" key="14">
    <source>
        <dbReference type="EMBL" id="KAK3598213.1"/>
    </source>
</evidence>
<keyword evidence="5" id="KW-0964">Secreted</keyword>
<comment type="subcellular location">
    <subcellularLocation>
        <location evidence="2">Secreted</location>
    </subcellularLocation>
</comment>
<keyword evidence="12" id="KW-1133">Transmembrane helix</keyword>
<keyword evidence="7 11" id="KW-0862">Zinc</keyword>
<sequence>MHPYMRINTEATFLLVLSILRFSMTDDFDWRYNGTSGPEHWPEHVPTCGGRSQSPVDIHSSKYNSSLGNFNFTGNDATGTDMYMIKNHGYTIQVDIKKNNITMSGGGLSSEYTAAQFHFHWGGNSLRGSEHTLYGKRYPMELHIVYYKTSLGSIADAVDSNQTDSLAVLGFFFEVTSSDNEDLAPILSQLDNVHYANSSNLVSLSSNFSLKSILPNLDGPQTYHRYSGSLTTPSCLEVVIWTVFESMIGISERQLALLREVLETEEGETPEKQLYDNYRPLQEIGSRSITTSTFHWSYEEELNTGPSKWVLHYETCGGNRQSPIDIPREKDVQYAENLGFIKFCGYDEMRVHKIKNNGHTLQVDIRGNFYISGGGLGARYQVAQFHFHWAKTSNRGSEHTFDGTAFPMELHIVHFKEEYGSIAEALNHPDGLAVLGFMFKVSPADSDSYGSLLQKSSDVEYYGESTNTSFIQLMQLLPIKQENLQFFRYNGSLTTPPCTEAVIWTVFTDPVSISEKQLQELRDLNHIPKPSISVTYGTIETNYRPVQRLNGRRVLKNFQILQLSAGSGTISTGTMLSVVIGISFLVTRNH</sequence>
<dbReference type="Pfam" id="PF00194">
    <property type="entry name" value="Carb_anhydrase"/>
    <property type="match status" value="2"/>
</dbReference>
<dbReference type="AlphaFoldDB" id="A0AAE0W157"/>
<dbReference type="GO" id="GO:0008270">
    <property type="term" value="F:zinc ion binding"/>
    <property type="evidence" value="ECO:0007669"/>
    <property type="project" value="UniProtKB-UniRule"/>
</dbReference>
<dbReference type="InterPro" id="IPR036398">
    <property type="entry name" value="CA_dom_sf"/>
</dbReference>
<evidence type="ECO:0000256" key="3">
    <source>
        <dbReference type="ARBA" id="ARBA00010718"/>
    </source>
</evidence>
<feature type="signal peptide" evidence="11">
    <location>
        <begin position="1"/>
        <end position="25"/>
    </location>
</feature>
<dbReference type="InterPro" id="IPR001148">
    <property type="entry name" value="CA_dom"/>
</dbReference>
<comment type="function">
    <text evidence="1 11">Reversible hydration of carbon dioxide.</text>
</comment>
<dbReference type="PROSITE" id="PS00162">
    <property type="entry name" value="ALPHA_CA_1"/>
    <property type="match status" value="1"/>
</dbReference>
<keyword evidence="9 11" id="KW-0456">Lyase</keyword>
<comment type="similarity">
    <text evidence="3 11">Belongs to the alpha-carbonic anhydrase family.</text>
</comment>
<dbReference type="PROSITE" id="PS51144">
    <property type="entry name" value="ALPHA_CA_2"/>
    <property type="match status" value="2"/>
</dbReference>
<evidence type="ECO:0000256" key="12">
    <source>
        <dbReference type="SAM" id="Phobius"/>
    </source>
</evidence>
<keyword evidence="12" id="KW-0812">Transmembrane</keyword>
<dbReference type="PANTHER" id="PTHR18952">
    <property type="entry name" value="CARBONIC ANHYDRASE"/>
    <property type="match status" value="1"/>
</dbReference>
<keyword evidence="8" id="KW-0325">Glycoprotein</keyword>
<proteinExistence type="inferred from homology"/>
<accession>A0AAE0W157</accession>
<dbReference type="GO" id="GO:0005576">
    <property type="term" value="C:extracellular region"/>
    <property type="evidence" value="ECO:0007669"/>
    <property type="project" value="UniProtKB-SubCell"/>
</dbReference>
<dbReference type="InterPro" id="IPR018338">
    <property type="entry name" value="Carbonic_anhydrase_a-class_CS"/>
</dbReference>
<dbReference type="PANTHER" id="PTHR18952:SF265">
    <property type="entry name" value="CARBONIC ANHYDRASE"/>
    <property type="match status" value="1"/>
</dbReference>
<keyword evidence="15" id="KW-1185">Reference proteome</keyword>
<evidence type="ECO:0000256" key="8">
    <source>
        <dbReference type="ARBA" id="ARBA00023180"/>
    </source>
</evidence>
<dbReference type="SUPFAM" id="SSF51069">
    <property type="entry name" value="Carbonic anhydrase"/>
    <property type="match status" value="2"/>
</dbReference>
<feature type="transmembrane region" description="Helical" evidence="12">
    <location>
        <begin position="563"/>
        <end position="586"/>
    </location>
</feature>
<evidence type="ECO:0000259" key="13">
    <source>
        <dbReference type="PROSITE" id="PS51144"/>
    </source>
</evidence>
<evidence type="ECO:0000256" key="7">
    <source>
        <dbReference type="ARBA" id="ARBA00022833"/>
    </source>
</evidence>
<dbReference type="Proteomes" id="UP001195483">
    <property type="component" value="Unassembled WGS sequence"/>
</dbReference>
<keyword evidence="12" id="KW-0472">Membrane</keyword>
<feature type="domain" description="Alpha-carbonic anhydrase" evidence="13">
    <location>
        <begin position="294"/>
        <end position="558"/>
    </location>
</feature>
<dbReference type="InterPro" id="IPR023561">
    <property type="entry name" value="Carbonic_anhydrase_a-class"/>
</dbReference>
<evidence type="ECO:0000256" key="9">
    <source>
        <dbReference type="ARBA" id="ARBA00023239"/>
    </source>
</evidence>